<dbReference type="AlphaFoldDB" id="A0A6J8D5F2"/>
<dbReference type="Gene3D" id="2.120.10.30">
    <property type="entry name" value="TolB, C-terminal domain"/>
    <property type="match status" value="1"/>
</dbReference>
<evidence type="ECO:0000259" key="2">
    <source>
        <dbReference type="PROSITE" id="PS50119"/>
    </source>
</evidence>
<keyword evidence="1" id="KW-0862">Zinc</keyword>
<dbReference type="PANTHER" id="PTHR25462">
    <property type="entry name" value="BONUS, ISOFORM C-RELATED"/>
    <property type="match status" value="1"/>
</dbReference>
<feature type="domain" description="B box-type" evidence="2">
    <location>
        <begin position="3"/>
        <end position="53"/>
    </location>
</feature>
<dbReference type="GO" id="GO:0008270">
    <property type="term" value="F:zinc ion binding"/>
    <property type="evidence" value="ECO:0007669"/>
    <property type="project" value="UniProtKB-KW"/>
</dbReference>
<dbReference type="OrthoDB" id="6043467at2759"/>
<keyword evidence="1" id="KW-0863">Zinc-finger</keyword>
<accession>A0A6J8D5F2</accession>
<evidence type="ECO:0000313" key="4">
    <source>
        <dbReference type="Proteomes" id="UP000507470"/>
    </source>
</evidence>
<evidence type="ECO:0000256" key="1">
    <source>
        <dbReference type="PROSITE-ProRule" id="PRU00024"/>
    </source>
</evidence>
<gene>
    <name evidence="3" type="ORF">MCOR_37072</name>
</gene>
<sequence length="576" mass="65396">MASNISICGICDLRHLSNPSTHWCQDCDEALCLECKEHHTLLKATRGHTTIPINDYENLPAFITDIKQYCDMHNEKYQNYCQKHECPVCCKCIQDHAKCTENIVHIETVIKHSKTSQNFDDLNQSVSDLQTNITQMQKNREDNLTQLADQCKSAIKKIREFRIKVNHHLDAIEKGLITKLQDAENKCSQQIKEVIKSLIELESEISNFDNILQGIKQHASELQVYLATREIGKQVSDKEKRLTSMMENKRFDNLTVSLEIDTKLKNILSDVKEFGTVSLETDPTNEKLINMKSRQAQITAVVKSFDDIKLKQVNKFDSGSKQVTGCIILPDGRMAFTEFGYKRLSIRKADGSPDFEIPLKESVAFDLTLVKDATVAVSSGNYIGDRKCIQIIDMNSREITKILDTTTRAYGVVCVNEKLVFCGYTPNRIYTIDVKTEQQSEISSTINVGRCSYITYFRNKFYMTNGRNHSVTSFDHKCNVIWSFNDVNMKTPKGIAVDNSGNVFVASLRSNNVTMISPDGSRAKQIVDQKNGLNEPCALHYDRSTNQLLVANLRGTVYLFNSGVDVHLLCEQVREY</sequence>
<dbReference type="InterPro" id="IPR047153">
    <property type="entry name" value="TRIM45/56/19-like"/>
</dbReference>
<dbReference type="EMBL" id="CACVKT020006688">
    <property type="protein sequence ID" value="CAC5403166.1"/>
    <property type="molecule type" value="Genomic_DNA"/>
</dbReference>
<dbReference type="CDD" id="cd19757">
    <property type="entry name" value="Bbox1"/>
    <property type="match status" value="1"/>
</dbReference>
<dbReference type="PANTHER" id="PTHR25462:SF296">
    <property type="entry name" value="MEIOTIC P26, ISOFORM F"/>
    <property type="match status" value="1"/>
</dbReference>
<dbReference type="InterPro" id="IPR000315">
    <property type="entry name" value="Znf_B-box"/>
</dbReference>
<protein>
    <recommendedName>
        <fullName evidence="2">B box-type domain-containing protein</fullName>
    </recommendedName>
</protein>
<dbReference type="SUPFAM" id="SSF101898">
    <property type="entry name" value="NHL repeat"/>
    <property type="match status" value="1"/>
</dbReference>
<dbReference type="Proteomes" id="UP000507470">
    <property type="component" value="Unassembled WGS sequence"/>
</dbReference>
<organism evidence="3 4">
    <name type="scientific">Mytilus coruscus</name>
    <name type="common">Sea mussel</name>
    <dbReference type="NCBI Taxonomy" id="42192"/>
    <lineage>
        <taxon>Eukaryota</taxon>
        <taxon>Metazoa</taxon>
        <taxon>Spiralia</taxon>
        <taxon>Lophotrochozoa</taxon>
        <taxon>Mollusca</taxon>
        <taxon>Bivalvia</taxon>
        <taxon>Autobranchia</taxon>
        <taxon>Pteriomorphia</taxon>
        <taxon>Mytilida</taxon>
        <taxon>Mytiloidea</taxon>
        <taxon>Mytilidae</taxon>
        <taxon>Mytilinae</taxon>
        <taxon>Mytilus</taxon>
    </lineage>
</organism>
<reference evidence="3 4" key="1">
    <citation type="submission" date="2020-06" db="EMBL/GenBank/DDBJ databases">
        <authorList>
            <person name="Li R."/>
            <person name="Bekaert M."/>
        </authorList>
    </citation>
    <scope>NUCLEOTIDE SEQUENCE [LARGE SCALE GENOMIC DNA]</scope>
    <source>
        <strain evidence="4">wild</strain>
    </source>
</reference>
<dbReference type="InterPro" id="IPR011042">
    <property type="entry name" value="6-blade_b-propeller_TolB-like"/>
</dbReference>
<dbReference type="PROSITE" id="PS50119">
    <property type="entry name" value="ZF_BBOX"/>
    <property type="match status" value="1"/>
</dbReference>
<keyword evidence="1" id="KW-0479">Metal-binding</keyword>
<proteinExistence type="predicted"/>
<evidence type="ECO:0000313" key="3">
    <source>
        <dbReference type="EMBL" id="CAC5403166.1"/>
    </source>
</evidence>
<keyword evidence="4" id="KW-1185">Reference proteome</keyword>
<dbReference type="Gene3D" id="3.30.160.60">
    <property type="entry name" value="Classic Zinc Finger"/>
    <property type="match status" value="1"/>
</dbReference>
<name>A0A6J8D5F2_MYTCO</name>